<dbReference type="GO" id="GO:0008276">
    <property type="term" value="F:protein methyltransferase activity"/>
    <property type="evidence" value="ECO:0007669"/>
    <property type="project" value="InterPro"/>
</dbReference>
<evidence type="ECO:0000256" key="1">
    <source>
        <dbReference type="ARBA" id="ARBA00012771"/>
    </source>
</evidence>
<reference evidence="7" key="1">
    <citation type="submission" date="2021-04" db="EMBL/GenBank/DDBJ databases">
        <title>Genome based classification of Actinospica acidithermotolerans sp. nov., an actinobacterium isolated from an Indonesian hot spring.</title>
        <authorList>
            <person name="Kusuma A.B."/>
            <person name="Putra K.E."/>
            <person name="Nafisah S."/>
            <person name="Loh J."/>
            <person name="Nouioui I."/>
            <person name="Goodfellow M."/>
        </authorList>
    </citation>
    <scope>NUCLEOTIDE SEQUENCE</scope>
    <source>
        <strain evidence="7">DSM 45618</strain>
    </source>
</reference>
<sequence>MSPARAALRCAGWPARAAPSDLRKALVSSFFPSDSSTGPDRPRPWKSSSRRRLARVAAALRAAGCVFAEDEARLLITQAGSPGELERFVRLRVGGLPLEHVLGWAEFCGVRVAVGPGVFVPRRRTEPLAREAARLAGGCPVGSVPVVVDLCCGTGAIAAALAAAVDRPLELYAADIDPVAVDCARRNLASVGGRVYQGDLFTALPESLRGTVNILIANVPYVPTEAIALLPAEAREYEPRVALDGGGDGLDVMRLVAAGAPRWLAPGGHLLVEVGESQAELAQQLMADHGLTSRLVEDEDGDVAALVATRPVRAG</sequence>
<name>A0A8J7WP04_9ACTN</name>
<dbReference type="SUPFAM" id="SSF53335">
    <property type="entry name" value="S-adenosyl-L-methionine-dependent methyltransferases"/>
    <property type="match status" value="1"/>
</dbReference>
<evidence type="ECO:0000256" key="4">
    <source>
        <dbReference type="ARBA" id="ARBA00022691"/>
    </source>
</evidence>
<dbReference type="InterPro" id="IPR050320">
    <property type="entry name" value="N5-glutamine_MTase"/>
</dbReference>
<dbReference type="PANTHER" id="PTHR18895:SF74">
    <property type="entry name" value="MTRF1L RELEASE FACTOR GLUTAMINE METHYLTRANSFERASE"/>
    <property type="match status" value="1"/>
</dbReference>
<dbReference type="InterPro" id="IPR029063">
    <property type="entry name" value="SAM-dependent_MTases_sf"/>
</dbReference>
<evidence type="ECO:0000256" key="2">
    <source>
        <dbReference type="ARBA" id="ARBA00022603"/>
    </source>
</evidence>
<evidence type="ECO:0000313" key="7">
    <source>
        <dbReference type="EMBL" id="MBS2962929.1"/>
    </source>
</evidence>
<dbReference type="Gene3D" id="3.40.50.150">
    <property type="entry name" value="Vaccinia Virus protein VP39"/>
    <property type="match status" value="1"/>
</dbReference>
<feature type="domain" description="Methyltransferase small" evidence="6">
    <location>
        <begin position="147"/>
        <end position="222"/>
    </location>
</feature>
<dbReference type="EMBL" id="JAGSXH010000017">
    <property type="protein sequence ID" value="MBS2962929.1"/>
    <property type="molecule type" value="Genomic_DNA"/>
</dbReference>
<dbReference type="InterPro" id="IPR022446">
    <property type="entry name" value="MeTrfrase_put"/>
</dbReference>
<dbReference type="InterPro" id="IPR004556">
    <property type="entry name" value="HemK-like"/>
</dbReference>
<organism evidence="7 8">
    <name type="scientific">Actinocrinis puniceicyclus</name>
    <dbReference type="NCBI Taxonomy" id="977794"/>
    <lineage>
        <taxon>Bacteria</taxon>
        <taxon>Bacillati</taxon>
        <taxon>Actinomycetota</taxon>
        <taxon>Actinomycetes</taxon>
        <taxon>Catenulisporales</taxon>
        <taxon>Actinospicaceae</taxon>
        <taxon>Actinocrinis</taxon>
    </lineage>
</organism>
<gene>
    <name evidence="7" type="ORF">KGA66_07735</name>
</gene>
<dbReference type="GO" id="GO:0032259">
    <property type="term" value="P:methylation"/>
    <property type="evidence" value="ECO:0007669"/>
    <property type="project" value="UniProtKB-KW"/>
</dbReference>
<dbReference type="CDD" id="cd02440">
    <property type="entry name" value="AdoMet_MTases"/>
    <property type="match status" value="1"/>
</dbReference>
<protein>
    <recommendedName>
        <fullName evidence="1">peptide chain release factor N(5)-glutamine methyltransferase</fullName>
        <ecNumber evidence="1">2.1.1.297</ecNumber>
    </recommendedName>
</protein>
<dbReference type="EC" id="2.1.1.297" evidence="1"/>
<keyword evidence="2" id="KW-0489">Methyltransferase</keyword>
<evidence type="ECO:0000259" key="6">
    <source>
        <dbReference type="Pfam" id="PF05175"/>
    </source>
</evidence>
<dbReference type="PANTHER" id="PTHR18895">
    <property type="entry name" value="HEMK METHYLTRANSFERASE"/>
    <property type="match status" value="1"/>
</dbReference>
<dbReference type="NCBIfam" id="TIGR03704">
    <property type="entry name" value="PrmC_rel_meth"/>
    <property type="match status" value="1"/>
</dbReference>
<keyword evidence="8" id="KW-1185">Reference proteome</keyword>
<dbReference type="Pfam" id="PF05175">
    <property type="entry name" value="MTS"/>
    <property type="match status" value="1"/>
</dbReference>
<evidence type="ECO:0000256" key="5">
    <source>
        <dbReference type="ARBA" id="ARBA00048391"/>
    </source>
</evidence>
<keyword evidence="4" id="KW-0949">S-adenosyl-L-methionine</keyword>
<dbReference type="AlphaFoldDB" id="A0A8J7WP04"/>
<keyword evidence="3" id="KW-0808">Transferase</keyword>
<comment type="catalytic activity">
    <reaction evidence="5">
        <text>L-glutaminyl-[peptide chain release factor] + S-adenosyl-L-methionine = N(5)-methyl-L-glutaminyl-[peptide chain release factor] + S-adenosyl-L-homocysteine + H(+)</text>
        <dbReference type="Rhea" id="RHEA:42896"/>
        <dbReference type="Rhea" id="RHEA-COMP:10271"/>
        <dbReference type="Rhea" id="RHEA-COMP:10272"/>
        <dbReference type="ChEBI" id="CHEBI:15378"/>
        <dbReference type="ChEBI" id="CHEBI:30011"/>
        <dbReference type="ChEBI" id="CHEBI:57856"/>
        <dbReference type="ChEBI" id="CHEBI:59789"/>
        <dbReference type="ChEBI" id="CHEBI:61891"/>
        <dbReference type="EC" id="2.1.1.297"/>
    </reaction>
</comment>
<comment type="caution">
    <text evidence="7">The sequence shown here is derived from an EMBL/GenBank/DDBJ whole genome shotgun (WGS) entry which is preliminary data.</text>
</comment>
<dbReference type="Proteomes" id="UP000677913">
    <property type="component" value="Unassembled WGS sequence"/>
</dbReference>
<accession>A0A8J7WP04</accession>
<evidence type="ECO:0000256" key="3">
    <source>
        <dbReference type="ARBA" id="ARBA00022679"/>
    </source>
</evidence>
<proteinExistence type="predicted"/>
<evidence type="ECO:0000313" key="8">
    <source>
        <dbReference type="Proteomes" id="UP000677913"/>
    </source>
</evidence>
<dbReference type="NCBIfam" id="TIGR00536">
    <property type="entry name" value="hemK_fam"/>
    <property type="match status" value="1"/>
</dbReference>
<dbReference type="InterPro" id="IPR007848">
    <property type="entry name" value="Small_mtfrase_dom"/>
</dbReference>